<dbReference type="Gramene" id="ABO96041">
    <property type="protein sequence ID" value="ABO96041"/>
    <property type="gene ID" value="OSTLU_31691"/>
</dbReference>
<name>A4RXG9_OSTLU</name>
<gene>
    <name evidence="2" type="ORF">OSTLU_31691</name>
</gene>
<dbReference type="Gene3D" id="2.130.10.10">
    <property type="entry name" value="YVTN repeat-like/Quinoprotein amine dehydrogenase"/>
    <property type="match status" value="1"/>
</dbReference>
<dbReference type="HOGENOM" id="CLU_848341_0_0_1"/>
<protein>
    <submittedName>
        <fullName evidence="2">Uncharacterized protein</fullName>
    </submittedName>
</protein>
<dbReference type="InterPro" id="IPR036322">
    <property type="entry name" value="WD40_repeat_dom_sf"/>
</dbReference>
<dbReference type="STRING" id="436017.A4RXG9"/>
<dbReference type="RefSeq" id="XP_001417748.1">
    <property type="nucleotide sequence ID" value="XM_001417711.1"/>
</dbReference>
<reference evidence="2 3" key="1">
    <citation type="journal article" date="2007" name="Proc. Natl. Acad. Sci. U.S.A.">
        <title>The tiny eukaryote Ostreococcus provides genomic insights into the paradox of plankton speciation.</title>
        <authorList>
            <person name="Palenik B."/>
            <person name="Grimwood J."/>
            <person name="Aerts A."/>
            <person name="Rouze P."/>
            <person name="Salamov A."/>
            <person name="Putnam N."/>
            <person name="Dupont C."/>
            <person name="Jorgensen R."/>
            <person name="Derelle E."/>
            <person name="Rombauts S."/>
            <person name="Zhou K."/>
            <person name="Otillar R."/>
            <person name="Merchant S.S."/>
            <person name="Podell S."/>
            <person name="Gaasterland T."/>
            <person name="Napoli C."/>
            <person name="Gendler K."/>
            <person name="Manuell A."/>
            <person name="Tai V."/>
            <person name="Vallon O."/>
            <person name="Piganeau G."/>
            <person name="Jancek S."/>
            <person name="Heijde M."/>
            <person name="Jabbari K."/>
            <person name="Bowler C."/>
            <person name="Lohr M."/>
            <person name="Robbens S."/>
            <person name="Werner G."/>
            <person name="Dubchak I."/>
            <person name="Pazour G.J."/>
            <person name="Ren Q."/>
            <person name="Paulsen I."/>
            <person name="Delwiche C."/>
            <person name="Schmutz J."/>
            <person name="Rokhsar D."/>
            <person name="Van de Peer Y."/>
            <person name="Moreau H."/>
            <person name="Grigoriev I.V."/>
        </authorList>
    </citation>
    <scope>NUCLEOTIDE SEQUENCE [LARGE SCALE GENOMIC DNA]</scope>
    <source>
        <strain evidence="2 3">CCE9901</strain>
    </source>
</reference>
<dbReference type="eggNOG" id="ENOG502QTIU">
    <property type="taxonomic scope" value="Eukaryota"/>
</dbReference>
<sequence length="328" mass="35214">MHKYKVQTRTNNASLGLRDLKLDPKDPRCIIASASNGQAYLWDTRLAGDKQTAQLSSLLKTTAIASLVVSDDGHTVIGGDGDKGDLLIWDMRKATSNTSIGGLGDNTQYYSIVAQLSITKLLAKTALATDVKISDSGVHWIGCDPNDCRRLGYHLTNGWSGVLDLMKPCVTHAHCPPAPWLEARQSEVRAENSLEPDALSVPLSDLRRRTPCWLPDGGSFAVGLGVKPGVRVLDFAPTPKSRHWIHGLTIADLEREPAGRYATGNEPVFIETSSKIFSVAAHPYHHGELIAGGESALCLLGYGHVASGRDEDEQGASSEVEIGDAVDA</sequence>
<dbReference type="OrthoDB" id="512800at2759"/>
<dbReference type="KEGG" id="olu:OSTLU_31691"/>
<dbReference type="EMBL" id="CP000585">
    <property type="protein sequence ID" value="ABO96041.1"/>
    <property type="molecule type" value="Genomic_DNA"/>
</dbReference>
<accession>A4RXG9</accession>
<dbReference type="SUPFAM" id="SSF50978">
    <property type="entry name" value="WD40 repeat-like"/>
    <property type="match status" value="1"/>
</dbReference>
<keyword evidence="3" id="KW-1185">Reference proteome</keyword>
<evidence type="ECO:0000313" key="3">
    <source>
        <dbReference type="Proteomes" id="UP000001568"/>
    </source>
</evidence>
<feature type="region of interest" description="Disordered" evidence="1">
    <location>
        <begin position="309"/>
        <end position="328"/>
    </location>
</feature>
<dbReference type="AlphaFoldDB" id="A4RXG9"/>
<dbReference type="InterPro" id="IPR015943">
    <property type="entry name" value="WD40/YVTN_repeat-like_dom_sf"/>
</dbReference>
<evidence type="ECO:0000256" key="1">
    <source>
        <dbReference type="SAM" id="MobiDB-lite"/>
    </source>
</evidence>
<evidence type="ECO:0000313" key="2">
    <source>
        <dbReference type="EMBL" id="ABO96041.1"/>
    </source>
</evidence>
<proteinExistence type="predicted"/>
<organism evidence="2 3">
    <name type="scientific">Ostreococcus lucimarinus (strain CCE9901)</name>
    <dbReference type="NCBI Taxonomy" id="436017"/>
    <lineage>
        <taxon>Eukaryota</taxon>
        <taxon>Viridiplantae</taxon>
        <taxon>Chlorophyta</taxon>
        <taxon>Mamiellophyceae</taxon>
        <taxon>Mamiellales</taxon>
        <taxon>Bathycoccaceae</taxon>
        <taxon>Ostreococcus</taxon>
    </lineage>
</organism>
<dbReference type="GeneID" id="5001749"/>
<dbReference type="Proteomes" id="UP000001568">
    <property type="component" value="Chromosome 5"/>
</dbReference>